<proteinExistence type="predicted"/>
<evidence type="ECO:0000313" key="1">
    <source>
        <dbReference type="EMBL" id="EJW99924.1"/>
    </source>
</evidence>
<name>J9GJW7_9ZZZZ</name>
<protein>
    <recommendedName>
        <fullName evidence="2">Major fimbrial subunit protein N-terminal domain-containing protein</fullName>
    </recommendedName>
</protein>
<dbReference type="Gene3D" id="2.60.40.2580">
    <property type="match status" value="1"/>
</dbReference>
<evidence type="ECO:0008006" key="2">
    <source>
        <dbReference type="Google" id="ProtNLM"/>
    </source>
</evidence>
<dbReference type="AlphaFoldDB" id="J9GJW7"/>
<accession>J9GJW7</accession>
<gene>
    <name evidence="1" type="ORF">EVA_11973</name>
</gene>
<organism evidence="1">
    <name type="scientific">gut metagenome</name>
    <dbReference type="NCBI Taxonomy" id="749906"/>
    <lineage>
        <taxon>unclassified sequences</taxon>
        <taxon>metagenomes</taxon>
        <taxon>organismal metagenomes</taxon>
    </lineage>
</organism>
<reference evidence="1" key="1">
    <citation type="journal article" date="2012" name="PLoS ONE">
        <title>Gene sets for utilization of primary and secondary nutrition supplies in the distal gut of endangered iberian lynx.</title>
        <authorList>
            <person name="Alcaide M."/>
            <person name="Messina E."/>
            <person name="Richter M."/>
            <person name="Bargiela R."/>
            <person name="Peplies J."/>
            <person name="Huws S.A."/>
            <person name="Newbold C.J."/>
            <person name="Golyshin P.N."/>
            <person name="Simon M.A."/>
            <person name="Lopez G."/>
            <person name="Yakimov M.M."/>
            <person name="Ferrer M."/>
        </authorList>
    </citation>
    <scope>NUCLEOTIDE SEQUENCE</scope>
</reference>
<comment type="caution">
    <text evidence="1">The sequence shown here is derived from an EMBL/GenBank/DDBJ whole genome shotgun (WGS) entry which is preliminary data.</text>
</comment>
<dbReference type="EMBL" id="AMCI01003599">
    <property type="protein sequence ID" value="EJW99924.1"/>
    <property type="molecule type" value="Genomic_DNA"/>
</dbReference>
<dbReference type="PROSITE" id="PS51257">
    <property type="entry name" value="PROKAR_LIPOPROTEIN"/>
    <property type="match status" value="1"/>
</dbReference>
<sequence>MKLTIFSCNCLIRNFCLAFLLLWAAFLGGCQSTCQECNGLDELPVSTRLVFTVMSKSTQSEPDPQSPIAEESKIRTLYIYAFDDKHTFPDFYEDPFVNHGQGADGKYRVEMNIHSTGQKRFYLIANPPQYIKKQLTSIVTEGQLRSMIISLQRPIQRMNQLPQTADGALPTTKTNSGFPLSNQLTAYVHQQSDQGGLYLTRLDDPTQTVLTFLPLFRALGKVSVYAYCEGNPSQQEVITVTGLDIFNYTCDGYFIPRWTLGGQMDLEQMSQREVKVGVQPVPLLKNHLTVTPDYVFGNQLPLTSFYVCQNSFGKATHGDSRPGIPDTEGNRTTKLVVSLSDGRRSEISLPYLRRNDHLSIHIGISQNVVKIEFKEWELSTVTPDWDDGLDPDKQLQPTLS</sequence>